<evidence type="ECO:0000313" key="4">
    <source>
        <dbReference type="Proteomes" id="UP000000753"/>
    </source>
</evidence>
<dbReference type="STRING" id="225849.swp_2324"/>
<dbReference type="InterPro" id="IPR001126">
    <property type="entry name" value="UmuC"/>
</dbReference>
<protein>
    <submittedName>
        <fullName evidence="3">Nucleotidyltransferase/DNA polymerase involved in DNA repair</fullName>
    </submittedName>
</protein>
<dbReference type="CDD" id="cd03468">
    <property type="entry name" value="PolY_like"/>
    <property type="match status" value="1"/>
</dbReference>
<dbReference type="RefSeq" id="WP_020912429.1">
    <property type="nucleotide sequence ID" value="NC_011566.1"/>
</dbReference>
<sequence length="527" mass="59576">MLWLAAHYPQWALQYFYYRNELEQSTAVLLYEPKSLQVLALDSLSEQAGVKLGMSLSTAQSLMPSAMLVEFDATISQQASDWLCQWSYEFSARVVPLRCSLSNEDQKKTSKIKLDVDEFVSNTLLLEVSSMALIFNGIDKLIEQYRQRAKALGLEVSLALAKTPLAAQLLACHASMENQQAKLATEVFSSNDYLNTDKTLLLLNQLPIALLPLSDFLKQSLHDIGIKSFASLSALPDKELGRRFGSKLLQLLAKISGRLPQPLSYVEPEESYQQKLTLLHEVELMQGIVFPLGRMLKEMASYLQLRQLAIQKLKLSLIYRDSDRSQLDIVIHYPFAEHRSDSLLNLCRMQLERVTLYQPVVEMVIHVDKFVPIAVNHDCWFGQQKAAQGQRSEKTQRLMALLEARLGKGKVKGLQASSAHLPEDSWMATELSVTAKEQSIRQQRLSEAASGSGALCAGACRPSWLLTTPELIAIENIELLKGPERLQTLWWQEPQISRDYYVASHYQGGLCWVFKEGNRFFLQGWFG</sequence>
<dbReference type="SUPFAM" id="SSF56672">
    <property type="entry name" value="DNA/RNA polymerases"/>
    <property type="match status" value="1"/>
</dbReference>
<evidence type="ECO:0000256" key="1">
    <source>
        <dbReference type="ARBA" id="ARBA00022763"/>
    </source>
</evidence>
<dbReference type="KEGG" id="swp:swp_2324"/>
<dbReference type="InterPro" id="IPR043502">
    <property type="entry name" value="DNA/RNA_pol_sf"/>
</dbReference>
<dbReference type="PANTHER" id="PTHR35369:SF2">
    <property type="entry name" value="BLR3025 PROTEIN"/>
    <property type="match status" value="1"/>
</dbReference>
<dbReference type="Proteomes" id="UP000000753">
    <property type="component" value="Chromosome"/>
</dbReference>
<dbReference type="Pfam" id="PF00817">
    <property type="entry name" value="IMS"/>
    <property type="match status" value="1"/>
</dbReference>
<dbReference type="InterPro" id="IPR050356">
    <property type="entry name" value="SulA_CellDiv_inhibitor"/>
</dbReference>
<dbReference type="PANTHER" id="PTHR35369">
    <property type="entry name" value="BLR3025 PROTEIN-RELATED"/>
    <property type="match status" value="1"/>
</dbReference>
<evidence type="ECO:0000259" key="2">
    <source>
        <dbReference type="Pfam" id="PF00817"/>
    </source>
</evidence>
<proteinExistence type="predicted"/>
<dbReference type="AlphaFoldDB" id="B8CNV0"/>
<dbReference type="EMBL" id="CP000472">
    <property type="protein sequence ID" value="ACJ29069.1"/>
    <property type="molecule type" value="Genomic_DNA"/>
</dbReference>
<dbReference type="GO" id="GO:0006281">
    <property type="term" value="P:DNA repair"/>
    <property type="evidence" value="ECO:0007669"/>
    <property type="project" value="InterPro"/>
</dbReference>
<organism evidence="3 4">
    <name type="scientific">Shewanella piezotolerans (strain WP3 / JCM 13877)</name>
    <dbReference type="NCBI Taxonomy" id="225849"/>
    <lineage>
        <taxon>Bacteria</taxon>
        <taxon>Pseudomonadati</taxon>
        <taxon>Pseudomonadota</taxon>
        <taxon>Gammaproteobacteria</taxon>
        <taxon>Alteromonadales</taxon>
        <taxon>Shewanellaceae</taxon>
        <taxon>Shewanella</taxon>
    </lineage>
</organism>
<evidence type="ECO:0000313" key="3">
    <source>
        <dbReference type="EMBL" id="ACJ29069.1"/>
    </source>
</evidence>
<name>B8CNV0_SHEPW</name>
<keyword evidence="4" id="KW-1185">Reference proteome</keyword>
<gene>
    <name evidence="3" type="ordered locus">swp_2324</name>
</gene>
<dbReference type="OrthoDB" id="5298951at2"/>
<feature type="domain" description="UmuC" evidence="2">
    <location>
        <begin position="21"/>
        <end position="170"/>
    </location>
</feature>
<keyword evidence="1" id="KW-0227">DNA damage</keyword>
<dbReference type="HOGENOM" id="CLU_028184_0_0_6"/>
<reference evidence="3 4" key="1">
    <citation type="journal article" date="2008" name="PLoS ONE">
        <title>Environmental adaptation: genomic analysis of the piezotolerant and psychrotolerant deep-sea iron reducing bacterium Shewanella piezotolerans WP3.</title>
        <authorList>
            <person name="Wang F."/>
            <person name="Wang J."/>
            <person name="Jian H."/>
            <person name="Zhang B."/>
            <person name="Li S."/>
            <person name="Wang F."/>
            <person name="Zeng X."/>
            <person name="Gao L."/>
            <person name="Bartlett D.H."/>
            <person name="Yu J."/>
            <person name="Hu S."/>
            <person name="Xiao X."/>
        </authorList>
    </citation>
    <scope>NUCLEOTIDE SEQUENCE [LARGE SCALE GENOMIC DNA]</scope>
    <source>
        <strain evidence="4">WP3 / JCM 13877</strain>
    </source>
</reference>
<dbReference type="eggNOG" id="COG0389">
    <property type="taxonomic scope" value="Bacteria"/>
</dbReference>
<accession>B8CNV0</accession>